<dbReference type="EMBL" id="BSYR01000018">
    <property type="protein sequence ID" value="GMI80910.1"/>
    <property type="molecule type" value="Genomic_DNA"/>
</dbReference>
<proteinExistence type="predicted"/>
<evidence type="ECO:0000313" key="1">
    <source>
        <dbReference type="EMBL" id="GMI80910.1"/>
    </source>
</evidence>
<dbReference type="AlphaFoldDB" id="A0A9W7HN44"/>
<gene>
    <name evidence="1" type="ORF">HRI_001760300</name>
</gene>
<evidence type="ECO:0000313" key="2">
    <source>
        <dbReference type="Proteomes" id="UP001165190"/>
    </source>
</evidence>
<reference evidence="1" key="1">
    <citation type="submission" date="2023-05" db="EMBL/GenBank/DDBJ databases">
        <title>Genome and transcriptome analyses reveal genes involved in the formation of fine ridges on petal epidermal cells in Hibiscus trionum.</title>
        <authorList>
            <person name="Koshimizu S."/>
            <person name="Masuda S."/>
            <person name="Ishii T."/>
            <person name="Shirasu K."/>
            <person name="Hoshino A."/>
            <person name="Arita M."/>
        </authorList>
    </citation>
    <scope>NUCLEOTIDE SEQUENCE</scope>
    <source>
        <strain evidence="1">Hamamatsu line</strain>
    </source>
</reference>
<name>A0A9W7HN44_HIBTR</name>
<protein>
    <submittedName>
        <fullName evidence="1">Uncharacterized protein</fullName>
    </submittedName>
</protein>
<comment type="caution">
    <text evidence="1">The sequence shown here is derived from an EMBL/GenBank/DDBJ whole genome shotgun (WGS) entry which is preliminary data.</text>
</comment>
<organism evidence="1 2">
    <name type="scientific">Hibiscus trionum</name>
    <name type="common">Flower of an hour</name>
    <dbReference type="NCBI Taxonomy" id="183268"/>
    <lineage>
        <taxon>Eukaryota</taxon>
        <taxon>Viridiplantae</taxon>
        <taxon>Streptophyta</taxon>
        <taxon>Embryophyta</taxon>
        <taxon>Tracheophyta</taxon>
        <taxon>Spermatophyta</taxon>
        <taxon>Magnoliopsida</taxon>
        <taxon>eudicotyledons</taxon>
        <taxon>Gunneridae</taxon>
        <taxon>Pentapetalae</taxon>
        <taxon>rosids</taxon>
        <taxon>malvids</taxon>
        <taxon>Malvales</taxon>
        <taxon>Malvaceae</taxon>
        <taxon>Malvoideae</taxon>
        <taxon>Hibiscus</taxon>
    </lineage>
</organism>
<keyword evidence="2" id="KW-1185">Reference proteome</keyword>
<dbReference type="Proteomes" id="UP001165190">
    <property type="component" value="Unassembled WGS sequence"/>
</dbReference>
<sequence length="123" mass="13707">MEPAKESLWQETYDLNGIDAMLVLSWILNTVSQDLSTWIVFGSNAYVVWEDLKERSGMGTKQAANSATVETTSDGSGQLVSTQVPSFTVEQYQQILSLLEKDPIVKGTAHMAGFLQCRDEEDW</sequence>
<accession>A0A9W7HN44</accession>